<organism evidence="1 2">
    <name type="scientific">Pilimelia columellifera subsp. columellifera</name>
    <dbReference type="NCBI Taxonomy" id="706583"/>
    <lineage>
        <taxon>Bacteria</taxon>
        <taxon>Bacillati</taxon>
        <taxon>Actinomycetota</taxon>
        <taxon>Actinomycetes</taxon>
        <taxon>Micromonosporales</taxon>
        <taxon>Micromonosporaceae</taxon>
        <taxon>Pilimelia</taxon>
    </lineage>
</organism>
<dbReference type="InterPro" id="IPR025850">
    <property type="entry name" value="SUKH-3"/>
</dbReference>
<protein>
    <submittedName>
        <fullName evidence="1">Uncharacterized protein</fullName>
    </submittedName>
</protein>
<name>A0ABN3NK74_9ACTN</name>
<accession>A0ABN3NK74</accession>
<dbReference type="EMBL" id="BAAARY010000009">
    <property type="protein sequence ID" value="GAA2523842.1"/>
    <property type="molecule type" value="Genomic_DNA"/>
</dbReference>
<dbReference type="RefSeq" id="WP_344172072.1">
    <property type="nucleotide sequence ID" value="NZ_BAAARY010000009.1"/>
</dbReference>
<evidence type="ECO:0000313" key="1">
    <source>
        <dbReference type="EMBL" id="GAA2523842.1"/>
    </source>
</evidence>
<evidence type="ECO:0000313" key="2">
    <source>
        <dbReference type="Proteomes" id="UP001499978"/>
    </source>
</evidence>
<sequence length="407" mass="43786">MITLRDAEHVASAWARRESLRRGHRCAPMVSEFDIGYVVWMREPAGDLPSPGDSVSTVIDKETGRVSTWPRLPSAVIKDMYRRRRTDVVAPTLTADPAFELLRTARRRPTPTVAARLSVRYRPFVGRGAKGDQELRHHRLVRRALAEIEVGALDRGAERHAELVAVSDVLHTFDSDRAQQGLPPLTDDEAGALLADAQLEALHVREPGDPLGGAPAVTCWSCRRTLARLGVAAAGAAKESERAGEPTRAGLSEDDALGVLRDAGWTGPPGADQARQWIDTVCAVGGLERRHEVFPAASQALTRFGGLTSDRHGPGERRRVRPVRLDAAAAAHTADQLGEFAVLIGARLFPIGVEGAAEAVLAVDERSRVFAIDQAGEWFVGGSVEAALATLLTGGPVARVHDDGSWL</sequence>
<dbReference type="Proteomes" id="UP001499978">
    <property type="component" value="Unassembled WGS sequence"/>
</dbReference>
<dbReference type="Pfam" id="PF14431">
    <property type="entry name" value="YwqJ-deaminase"/>
    <property type="match status" value="1"/>
</dbReference>
<dbReference type="Pfam" id="PF14433">
    <property type="entry name" value="SUKH-3"/>
    <property type="match status" value="1"/>
</dbReference>
<dbReference type="InterPro" id="IPR025968">
    <property type="entry name" value="YwqJ_deaminase"/>
</dbReference>
<keyword evidence="2" id="KW-1185">Reference proteome</keyword>
<proteinExistence type="predicted"/>
<gene>
    <name evidence="1" type="ORF">GCM10010201_22830</name>
</gene>
<reference evidence="1 2" key="1">
    <citation type="journal article" date="2019" name="Int. J. Syst. Evol. Microbiol.">
        <title>The Global Catalogue of Microorganisms (GCM) 10K type strain sequencing project: providing services to taxonomists for standard genome sequencing and annotation.</title>
        <authorList>
            <consortium name="The Broad Institute Genomics Platform"/>
            <consortium name="The Broad Institute Genome Sequencing Center for Infectious Disease"/>
            <person name="Wu L."/>
            <person name="Ma J."/>
        </authorList>
    </citation>
    <scope>NUCLEOTIDE SEQUENCE [LARGE SCALE GENOMIC DNA]</scope>
    <source>
        <strain evidence="1 2">JCM 3367</strain>
    </source>
</reference>
<comment type="caution">
    <text evidence="1">The sequence shown here is derived from an EMBL/GenBank/DDBJ whole genome shotgun (WGS) entry which is preliminary data.</text>
</comment>